<name>A5Z5I9_9FIRM</name>
<accession>A5Z5I9</accession>
<reference evidence="2 3" key="2">
    <citation type="submission" date="2007-04" db="EMBL/GenBank/DDBJ databases">
        <title>Draft genome sequence of Eubacterium ventriosum (ATCC 27560).</title>
        <authorList>
            <person name="Sudarsanam P."/>
            <person name="Ley R."/>
            <person name="Guruge J."/>
            <person name="Turnbaugh P.J."/>
            <person name="Mahowald M."/>
            <person name="Liep D."/>
            <person name="Gordon J."/>
        </authorList>
    </citation>
    <scope>NUCLEOTIDE SEQUENCE [LARGE SCALE GENOMIC DNA]</scope>
    <source>
        <strain evidence="2 3">ATCC 27560</strain>
    </source>
</reference>
<gene>
    <name evidence="2" type="ORF">EUBVEN_00968</name>
</gene>
<dbReference type="eggNOG" id="ENOG5033MJD">
    <property type="taxonomic scope" value="Bacteria"/>
</dbReference>
<dbReference type="STRING" id="411463.EUBVEN_00968"/>
<protein>
    <submittedName>
        <fullName evidence="2">Uncharacterized protein</fullName>
    </submittedName>
</protein>
<reference evidence="2 3" key="1">
    <citation type="submission" date="2007-03" db="EMBL/GenBank/DDBJ databases">
        <authorList>
            <person name="Fulton L."/>
            <person name="Clifton S."/>
            <person name="Fulton B."/>
            <person name="Xu J."/>
            <person name="Minx P."/>
            <person name="Pepin K.H."/>
            <person name="Johnson M."/>
            <person name="Thiruvilangam P."/>
            <person name="Bhonagiri V."/>
            <person name="Nash W.E."/>
            <person name="Mardis E.R."/>
            <person name="Wilson R.K."/>
        </authorList>
    </citation>
    <scope>NUCLEOTIDE SEQUENCE [LARGE SCALE GENOMIC DNA]</scope>
    <source>
        <strain evidence="2 3">ATCC 27560</strain>
    </source>
</reference>
<evidence type="ECO:0000313" key="2">
    <source>
        <dbReference type="EMBL" id="EDM51663.1"/>
    </source>
</evidence>
<evidence type="ECO:0000256" key="1">
    <source>
        <dbReference type="SAM" id="MobiDB-lite"/>
    </source>
</evidence>
<feature type="region of interest" description="Disordered" evidence="1">
    <location>
        <begin position="1"/>
        <end position="35"/>
    </location>
</feature>
<dbReference type="HOGENOM" id="CLU_3365040_0_0_9"/>
<dbReference type="Proteomes" id="UP000006000">
    <property type="component" value="Unassembled WGS sequence"/>
</dbReference>
<proteinExistence type="predicted"/>
<dbReference type="AlphaFoldDB" id="A5Z5I9"/>
<dbReference type="EMBL" id="AAVL02000031">
    <property type="protein sequence ID" value="EDM51663.1"/>
    <property type="molecule type" value="Genomic_DNA"/>
</dbReference>
<comment type="caution">
    <text evidence="2">The sequence shown here is derived from an EMBL/GenBank/DDBJ whole genome shotgun (WGS) entry which is preliminary data.</text>
</comment>
<sequence>MTGRRSDAFGAPMQGNTAGMGQENGFWGERQQEAF</sequence>
<organism evidence="2 3">
    <name type="scientific">Eubacterium ventriosum ATCC 27560</name>
    <dbReference type="NCBI Taxonomy" id="411463"/>
    <lineage>
        <taxon>Bacteria</taxon>
        <taxon>Bacillati</taxon>
        <taxon>Bacillota</taxon>
        <taxon>Clostridia</taxon>
        <taxon>Eubacteriales</taxon>
        <taxon>Eubacteriaceae</taxon>
        <taxon>Eubacterium</taxon>
    </lineage>
</organism>
<evidence type="ECO:0000313" key="3">
    <source>
        <dbReference type="Proteomes" id="UP000006000"/>
    </source>
</evidence>